<sequence>MPVEHLAVEPVVAEPDTPAIRVAERLRDEGVGSVVVEKQGRPVGIATDRDVAMAVADHEDLSELEASDIMTEDPVTIESDAEAVELPEKMAATHARRIPVVDDGKLTGVATLDDVVATTGEELEDVAEVIEAQSPEYSP</sequence>
<evidence type="ECO:0000313" key="4">
    <source>
        <dbReference type="EMBL" id="PHQ38581.1"/>
    </source>
</evidence>
<name>A0A2G1WHW7_9EURY</name>
<dbReference type="PANTHER" id="PTHR43080:SF2">
    <property type="entry name" value="CBS DOMAIN-CONTAINING PROTEIN"/>
    <property type="match status" value="1"/>
</dbReference>
<dbReference type="InterPro" id="IPR051257">
    <property type="entry name" value="Diverse_CBS-Domain"/>
</dbReference>
<evidence type="ECO:0000313" key="5">
    <source>
        <dbReference type="Proteomes" id="UP000222824"/>
    </source>
</evidence>
<organism evidence="4 5">
    <name type="scientific">Halorubrum persicum</name>
    <dbReference type="NCBI Taxonomy" id="1383844"/>
    <lineage>
        <taxon>Archaea</taxon>
        <taxon>Methanobacteriati</taxon>
        <taxon>Methanobacteriota</taxon>
        <taxon>Stenosarchaea group</taxon>
        <taxon>Halobacteria</taxon>
        <taxon>Halobacteriales</taxon>
        <taxon>Haloferacaceae</taxon>
        <taxon>Halorubrum</taxon>
    </lineage>
</organism>
<evidence type="ECO:0000259" key="3">
    <source>
        <dbReference type="PROSITE" id="PS51371"/>
    </source>
</evidence>
<feature type="domain" description="CBS" evidence="3">
    <location>
        <begin position="3"/>
        <end position="61"/>
    </location>
</feature>
<dbReference type="EMBL" id="NHOA01000086">
    <property type="protein sequence ID" value="PHQ38581.1"/>
    <property type="molecule type" value="Genomic_DNA"/>
</dbReference>
<feature type="domain" description="CBS" evidence="3">
    <location>
        <begin position="70"/>
        <end position="126"/>
    </location>
</feature>
<proteinExistence type="predicted"/>
<keyword evidence="5" id="KW-1185">Reference proteome</keyword>
<dbReference type="Proteomes" id="UP000222824">
    <property type="component" value="Unassembled WGS sequence"/>
</dbReference>
<dbReference type="InterPro" id="IPR000644">
    <property type="entry name" value="CBS_dom"/>
</dbReference>
<dbReference type="AlphaFoldDB" id="A0A2G1WHW7"/>
<gene>
    <name evidence="4" type="ORF">DJ69_10835</name>
</gene>
<comment type="caution">
    <text evidence="4">The sequence shown here is derived from an EMBL/GenBank/DDBJ whole genome shotgun (WGS) entry which is preliminary data.</text>
</comment>
<dbReference type="InterPro" id="IPR046342">
    <property type="entry name" value="CBS_dom_sf"/>
</dbReference>
<dbReference type="Gene3D" id="3.10.580.10">
    <property type="entry name" value="CBS-domain"/>
    <property type="match status" value="1"/>
</dbReference>
<dbReference type="SUPFAM" id="SSF54631">
    <property type="entry name" value="CBS-domain pair"/>
    <property type="match status" value="1"/>
</dbReference>
<dbReference type="SMART" id="SM00116">
    <property type="entry name" value="CBS"/>
    <property type="match status" value="2"/>
</dbReference>
<dbReference type="Pfam" id="PF00571">
    <property type="entry name" value="CBS"/>
    <property type="match status" value="2"/>
</dbReference>
<evidence type="ECO:0000256" key="2">
    <source>
        <dbReference type="PROSITE-ProRule" id="PRU00703"/>
    </source>
</evidence>
<keyword evidence="1 2" id="KW-0129">CBS domain</keyword>
<reference evidence="4 5" key="1">
    <citation type="journal article" date="2014" name="Front. Microbiol.">
        <title>Population and genomic analysis of the genus Halorubrum.</title>
        <authorList>
            <person name="Fullmer M.S."/>
            <person name="Soucy S.M."/>
            <person name="Swithers K.S."/>
            <person name="Makkay A.M."/>
            <person name="Wheeler R."/>
            <person name="Ventosa A."/>
            <person name="Gogarten J.P."/>
            <person name="Papke R.T."/>
        </authorList>
    </citation>
    <scope>NUCLEOTIDE SEQUENCE [LARGE SCALE GENOMIC DNA]</scope>
    <source>
        <strain evidence="4 5">C49</strain>
    </source>
</reference>
<dbReference type="PROSITE" id="PS51371">
    <property type="entry name" value="CBS"/>
    <property type="match status" value="2"/>
</dbReference>
<accession>A0A2G1WHW7</accession>
<dbReference type="PANTHER" id="PTHR43080">
    <property type="entry name" value="CBS DOMAIN-CONTAINING PROTEIN CBSX3, MITOCHONDRIAL"/>
    <property type="match status" value="1"/>
</dbReference>
<dbReference type="OrthoDB" id="43333at2157"/>
<protein>
    <submittedName>
        <fullName evidence="4">Signal transduction protein</fullName>
    </submittedName>
</protein>
<dbReference type="RefSeq" id="WP_099255637.1">
    <property type="nucleotide sequence ID" value="NZ_NHOA01000086.1"/>
</dbReference>
<evidence type="ECO:0000256" key="1">
    <source>
        <dbReference type="ARBA" id="ARBA00023122"/>
    </source>
</evidence>